<gene>
    <name evidence="2" type="ORF">LSALG_LOCUS28985</name>
</gene>
<sequence>MLLHSWRSQSLFESNTAKANEVISSLGSSLKTEKVKLQEVHTSPKSNHAELKSSISSQLSRHQDDLAMERKIMDALEAKTEKVKVLTIKLENAEKQVNSLLSEKAVMKSYITDVTSMLSYIIETKDSMITIMQHSDTRGEQSKKHDPKPLAKPIVKGESDSKGKEKLFSKEPIIDHSEDKEPDENELKRRKAREAEMDEHQMIV</sequence>
<reference evidence="2" key="1">
    <citation type="submission" date="2023-04" db="EMBL/GenBank/DDBJ databases">
        <authorList>
            <person name="Vijverberg K."/>
            <person name="Xiong W."/>
            <person name="Schranz E."/>
        </authorList>
    </citation>
    <scope>NUCLEOTIDE SEQUENCE</scope>
</reference>
<evidence type="ECO:0000313" key="2">
    <source>
        <dbReference type="EMBL" id="CAI9289761.1"/>
    </source>
</evidence>
<dbReference type="Proteomes" id="UP001177003">
    <property type="component" value="Chromosome 6"/>
</dbReference>
<feature type="region of interest" description="Disordered" evidence="1">
    <location>
        <begin position="135"/>
        <end position="204"/>
    </location>
</feature>
<feature type="region of interest" description="Disordered" evidence="1">
    <location>
        <begin position="40"/>
        <end position="62"/>
    </location>
</feature>
<keyword evidence="3" id="KW-1185">Reference proteome</keyword>
<organism evidence="2 3">
    <name type="scientific">Lactuca saligna</name>
    <name type="common">Willowleaf lettuce</name>
    <dbReference type="NCBI Taxonomy" id="75948"/>
    <lineage>
        <taxon>Eukaryota</taxon>
        <taxon>Viridiplantae</taxon>
        <taxon>Streptophyta</taxon>
        <taxon>Embryophyta</taxon>
        <taxon>Tracheophyta</taxon>
        <taxon>Spermatophyta</taxon>
        <taxon>Magnoliopsida</taxon>
        <taxon>eudicotyledons</taxon>
        <taxon>Gunneridae</taxon>
        <taxon>Pentapetalae</taxon>
        <taxon>asterids</taxon>
        <taxon>campanulids</taxon>
        <taxon>Asterales</taxon>
        <taxon>Asteraceae</taxon>
        <taxon>Cichorioideae</taxon>
        <taxon>Cichorieae</taxon>
        <taxon>Lactucinae</taxon>
        <taxon>Lactuca</taxon>
    </lineage>
</organism>
<feature type="compositionally biased region" description="Basic and acidic residues" evidence="1">
    <location>
        <begin position="193"/>
        <end position="204"/>
    </location>
</feature>
<dbReference type="EMBL" id="OX465082">
    <property type="protein sequence ID" value="CAI9289761.1"/>
    <property type="molecule type" value="Genomic_DNA"/>
</dbReference>
<evidence type="ECO:0000256" key="1">
    <source>
        <dbReference type="SAM" id="MobiDB-lite"/>
    </source>
</evidence>
<protein>
    <submittedName>
        <fullName evidence="2">Uncharacterized protein</fullName>
    </submittedName>
</protein>
<accession>A0AA35ZBW9</accession>
<dbReference type="AlphaFoldDB" id="A0AA35ZBW9"/>
<proteinExistence type="predicted"/>
<evidence type="ECO:0000313" key="3">
    <source>
        <dbReference type="Proteomes" id="UP001177003"/>
    </source>
</evidence>
<feature type="compositionally biased region" description="Basic and acidic residues" evidence="1">
    <location>
        <begin position="135"/>
        <end position="179"/>
    </location>
</feature>
<name>A0AA35ZBW9_LACSI</name>